<dbReference type="RefSeq" id="WP_190764059.1">
    <property type="nucleotide sequence ID" value="NZ_JACXLD010000003.1"/>
</dbReference>
<evidence type="ECO:0000313" key="3">
    <source>
        <dbReference type="EMBL" id="MBD2858831.1"/>
    </source>
</evidence>
<feature type="domain" description="Phytase-like" evidence="1">
    <location>
        <begin position="182"/>
        <end position="474"/>
    </location>
</feature>
<accession>A0A927C2Z7</accession>
<dbReference type="InterPro" id="IPR052956">
    <property type="entry name" value="Mesenchyme-surface_protein"/>
</dbReference>
<reference evidence="3" key="1">
    <citation type="submission" date="2020-09" db="EMBL/GenBank/DDBJ databases">
        <authorList>
            <person name="Yoon J.-W."/>
        </authorList>
    </citation>
    <scope>NUCLEOTIDE SEQUENCE</scope>
    <source>
        <strain evidence="3">KMU-158</strain>
    </source>
</reference>
<dbReference type="NCBIfam" id="NF038117">
    <property type="entry name" value="choice_anch_I"/>
    <property type="match status" value="1"/>
</dbReference>
<dbReference type="InterPro" id="IPR055188">
    <property type="entry name" value="Choice_anch_I"/>
</dbReference>
<evidence type="ECO:0000259" key="1">
    <source>
        <dbReference type="Pfam" id="PF13449"/>
    </source>
</evidence>
<evidence type="ECO:0000313" key="4">
    <source>
        <dbReference type="Proteomes" id="UP000610558"/>
    </source>
</evidence>
<dbReference type="PROSITE" id="PS51257">
    <property type="entry name" value="PROKAR_LIPOPROTEIN"/>
    <property type="match status" value="1"/>
</dbReference>
<keyword evidence="4" id="KW-1185">Reference proteome</keyword>
<evidence type="ECO:0000259" key="2">
    <source>
        <dbReference type="Pfam" id="PF22494"/>
    </source>
</evidence>
<dbReference type="Pfam" id="PF13449">
    <property type="entry name" value="Phytase-like"/>
    <property type="match status" value="1"/>
</dbReference>
<dbReference type="InterPro" id="IPR015943">
    <property type="entry name" value="WD40/YVTN_repeat-like_dom_sf"/>
</dbReference>
<dbReference type="AlphaFoldDB" id="A0A927C2Z7"/>
<gene>
    <name evidence="3" type="ORF">IB286_07380</name>
</gene>
<dbReference type="PANTHER" id="PTHR46928:SF1">
    <property type="entry name" value="MESENCHYME-SPECIFIC CELL SURFACE GLYCOPROTEIN"/>
    <property type="match status" value="1"/>
</dbReference>
<dbReference type="SUPFAM" id="SSF75011">
    <property type="entry name" value="3-carboxy-cis,cis-mucoante lactonizing enzyme"/>
    <property type="match status" value="2"/>
</dbReference>
<dbReference type="Pfam" id="PF22494">
    <property type="entry name" value="choice_anch_I"/>
    <property type="match status" value="1"/>
</dbReference>
<sequence length="992" mass="103843">MKALLSVASRGVTSFQKNTGKIGLALGMAAGLAACSGSNSGSGYSLPSVEFSTKQFFLEDVLLTDNALATVAVGGTNLSFTQNPGSGAFRSTKEDSNLFYTISDRGPSFPCDETSARIGQSNFCGGGNTGRVFPLGEGYTPSITAWKLTGISTKLSLEKLYSLELRDDFGGALSGIPNERTTASTETAYDKDGAVIQPDPNGVDPEALVKLSNGRFWVAEQYGPSLLLVEEDGTVSRRELPAGADVDYASSTVTVNDSVLPKSLRRRDLDGGIAALALSPNEDFLYYVTKSPLDSPNANSRVIRIAKLALDSDGNITSLEGEYLYRLDTPDQYGVVSKAGSTTEQGDLESGQPISQSEITVNEAVALDEDLLVIVEQGRKVSKYYRVNLATATSITDTVWETATGSASAENQYLIEDVPFVTKQLGIDTLSYVAPRDPDLPSTASPNTINLLEENIEGFAMLNSNFALLSNDNNWGLDGVKGRLAVMPLGAFVVSSTLPYRPQLSYTGSGDLDLSGFSPKAVAADSTNSQLFVIDGQSSEVKIFDLTDPLSPVVSTGSLDIAAAATASGITAGAAQAVAVGSGYVAVAFDASNPQTNGMVAVYRADTLAFENSFEIGAAPRAMAFGLLGGQLVIANSGEPSDDYSTDPLGSITIVDYSSGLDVATATTLNFEDFNTGGSRAAELDAEVRVFGDGSGNTEVAEDLQPEAVSLALDGVTAFISMPINNAVAVIDLANLEIDTILALGGKDFGQEGYELDVENNGTASLDSWPGVVGMFQPGDVGAYQYQSKNYFVTANTGKARENSAFTEVTKAENLSVDPNNDSAGAAASGGELANLTVSDQTGDGGDGTFEEITAFGGRSFAIWDAEGSLIYDSGSDMARTTLALLGEAGFNDGDSVSEDRGAQPNSISLVASLNRIYAFITLETTGGVIIYDITSPYGVQFVQYVNNRDFAGAGDLSPQGVSAFFQSSIGYLAVPNAQSNNVRIFQVEASK</sequence>
<dbReference type="Proteomes" id="UP000610558">
    <property type="component" value="Unassembled WGS sequence"/>
</dbReference>
<organism evidence="3 4">
    <name type="scientific">Spongiibacter pelagi</name>
    <dbReference type="NCBI Taxonomy" id="2760804"/>
    <lineage>
        <taxon>Bacteria</taxon>
        <taxon>Pseudomonadati</taxon>
        <taxon>Pseudomonadota</taxon>
        <taxon>Gammaproteobacteria</taxon>
        <taxon>Cellvibrionales</taxon>
        <taxon>Spongiibacteraceae</taxon>
        <taxon>Spongiibacter</taxon>
    </lineage>
</organism>
<dbReference type="Gene3D" id="2.130.10.10">
    <property type="entry name" value="YVTN repeat-like/Quinoprotein amine dehydrogenase"/>
    <property type="match status" value="1"/>
</dbReference>
<protein>
    <submittedName>
        <fullName evidence="3">Choice-of-anchor I family protein</fullName>
    </submittedName>
</protein>
<comment type="caution">
    <text evidence="3">The sequence shown here is derived from an EMBL/GenBank/DDBJ whole genome shotgun (WGS) entry which is preliminary data.</text>
</comment>
<dbReference type="EMBL" id="JACXLD010000003">
    <property type="protein sequence ID" value="MBD2858831.1"/>
    <property type="molecule type" value="Genomic_DNA"/>
</dbReference>
<feature type="domain" description="Choice-of-anchor I" evidence="2">
    <location>
        <begin position="518"/>
        <end position="963"/>
    </location>
</feature>
<proteinExistence type="predicted"/>
<dbReference type="InterPro" id="IPR027372">
    <property type="entry name" value="Phytase-like_dom"/>
</dbReference>
<name>A0A927C2Z7_9GAMM</name>
<dbReference type="PANTHER" id="PTHR46928">
    <property type="entry name" value="MESENCHYME-SPECIFIC CELL SURFACE GLYCOPROTEIN"/>
    <property type="match status" value="1"/>
</dbReference>